<dbReference type="Pfam" id="PF12680">
    <property type="entry name" value="SnoaL_2"/>
    <property type="match status" value="1"/>
</dbReference>
<dbReference type="InterPro" id="IPR037401">
    <property type="entry name" value="SnoaL-like"/>
</dbReference>
<sequence>MDYPAYIESYNIVNNERQTALRFFTEDIILEDGTNKTQGRERVIKMFEEAHNGIREELQIRAWAQDGETVLAELDGVFVNEKDTPQHFFYAFKKGEQVRFRFFGGVHGGWRENFPHSDHLLGISSL</sequence>
<comment type="caution">
    <text evidence="2">The sequence shown here is derived from an EMBL/GenBank/DDBJ whole genome shotgun (WGS) entry which is preliminary data.</text>
</comment>
<proteinExistence type="predicted"/>
<dbReference type="InterPro" id="IPR032710">
    <property type="entry name" value="NTF2-like_dom_sf"/>
</dbReference>
<organism evidence="2 3">
    <name type="scientific">Penicillium freii</name>
    <dbReference type="NCBI Taxonomy" id="48697"/>
    <lineage>
        <taxon>Eukaryota</taxon>
        <taxon>Fungi</taxon>
        <taxon>Dikarya</taxon>
        <taxon>Ascomycota</taxon>
        <taxon>Pezizomycotina</taxon>
        <taxon>Eurotiomycetes</taxon>
        <taxon>Eurotiomycetidae</taxon>
        <taxon>Eurotiales</taxon>
        <taxon>Aspergillaceae</taxon>
        <taxon>Penicillium</taxon>
    </lineage>
</organism>
<evidence type="ECO:0000313" key="3">
    <source>
        <dbReference type="Proteomes" id="UP000055045"/>
    </source>
</evidence>
<dbReference type="SUPFAM" id="SSF54427">
    <property type="entry name" value="NTF2-like"/>
    <property type="match status" value="1"/>
</dbReference>
<reference evidence="2 3" key="1">
    <citation type="submission" date="2015-10" db="EMBL/GenBank/DDBJ databases">
        <title>Genome sequencing of Penicillium freii.</title>
        <authorList>
            <person name="Nguyen H.D."/>
            <person name="Visagie C.M."/>
            <person name="Seifert K.A."/>
        </authorList>
    </citation>
    <scope>NUCLEOTIDE SEQUENCE [LARGE SCALE GENOMIC DNA]</scope>
    <source>
        <strain evidence="2 3">DAOM 242723</strain>
    </source>
</reference>
<evidence type="ECO:0000259" key="1">
    <source>
        <dbReference type="Pfam" id="PF12680"/>
    </source>
</evidence>
<keyword evidence="3" id="KW-1185">Reference proteome</keyword>
<dbReference type="AlphaFoldDB" id="A0A101MHL5"/>
<name>A0A101MHL5_PENFR</name>
<dbReference type="Proteomes" id="UP000055045">
    <property type="component" value="Unassembled WGS sequence"/>
</dbReference>
<dbReference type="EMBL" id="LLXE01000163">
    <property type="protein sequence ID" value="KUM60724.1"/>
    <property type="molecule type" value="Genomic_DNA"/>
</dbReference>
<protein>
    <recommendedName>
        <fullName evidence="1">SnoaL-like domain-containing protein</fullName>
    </recommendedName>
</protein>
<gene>
    <name evidence="2" type="ORF">ACN42_g6412</name>
</gene>
<dbReference type="Gene3D" id="3.10.450.50">
    <property type="match status" value="1"/>
</dbReference>
<evidence type="ECO:0000313" key="2">
    <source>
        <dbReference type="EMBL" id="KUM60724.1"/>
    </source>
</evidence>
<feature type="domain" description="SnoaL-like" evidence="1">
    <location>
        <begin position="18"/>
        <end position="93"/>
    </location>
</feature>
<accession>A0A101MHL5</accession>